<dbReference type="Gene3D" id="3.30.160.20">
    <property type="match status" value="1"/>
</dbReference>
<keyword evidence="1" id="KW-0540">Nuclease</keyword>
<evidence type="ECO:0000259" key="8">
    <source>
        <dbReference type="PROSITE" id="PS50142"/>
    </source>
</evidence>
<dbReference type="CDD" id="cd00593">
    <property type="entry name" value="RIBOc"/>
    <property type="match status" value="1"/>
</dbReference>
<dbReference type="InParanoid" id="A0A1E1LN24"/>
<feature type="domain" description="DRBM" evidence="7">
    <location>
        <begin position="335"/>
        <end position="409"/>
    </location>
</feature>
<evidence type="ECO:0000256" key="2">
    <source>
        <dbReference type="ARBA" id="ARBA00022759"/>
    </source>
</evidence>
<evidence type="ECO:0000256" key="1">
    <source>
        <dbReference type="ARBA" id="ARBA00022722"/>
    </source>
</evidence>
<feature type="domain" description="RNase III" evidence="8">
    <location>
        <begin position="167"/>
        <end position="275"/>
    </location>
</feature>
<feature type="compositionally biased region" description="Basic and acidic residues" evidence="6">
    <location>
        <begin position="31"/>
        <end position="49"/>
    </location>
</feature>
<dbReference type="GO" id="GO:0006364">
    <property type="term" value="P:rRNA processing"/>
    <property type="evidence" value="ECO:0007669"/>
    <property type="project" value="TreeGrafter"/>
</dbReference>
<evidence type="ECO:0000256" key="5">
    <source>
        <dbReference type="PROSITE-ProRule" id="PRU00266"/>
    </source>
</evidence>
<dbReference type="SMART" id="SM00535">
    <property type="entry name" value="RIBOc"/>
    <property type="match status" value="1"/>
</dbReference>
<dbReference type="STRING" id="914237.A0A1E1LN24"/>
<dbReference type="GO" id="GO:0004525">
    <property type="term" value="F:ribonuclease III activity"/>
    <property type="evidence" value="ECO:0007669"/>
    <property type="project" value="InterPro"/>
</dbReference>
<dbReference type="InterPro" id="IPR000999">
    <property type="entry name" value="RNase_III_dom"/>
</dbReference>
<evidence type="ECO:0000256" key="3">
    <source>
        <dbReference type="ARBA" id="ARBA00022801"/>
    </source>
</evidence>
<dbReference type="Gene3D" id="1.10.1520.10">
    <property type="entry name" value="Ribonuclease III domain"/>
    <property type="match status" value="1"/>
</dbReference>
<reference evidence="10" key="1">
    <citation type="submission" date="2016-03" db="EMBL/GenBank/DDBJ databases">
        <authorList>
            <person name="Ploux O."/>
        </authorList>
    </citation>
    <scope>NUCLEOTIDE SEQUENCE [LARGE SCALE GENOMIC DNA]</scope>
    <source>
        <strain evidence="10">UK7</strain>
    </source>
</reference>
<dbReference type="GO" id="GO:0034475">
    <property type="term" value="P:U4 snRNA 3'-end processing"/>
    <property type="evidence" value="ECO:0007669"/>
    <property type="project" value="TreeGrafter"/>
</dbReference>
<dbReference type="GO" id="GO:0003723">
    <property type="term" value="F:RNA binding"/>
    <property type="evidence" value="ECO:0007669"/>
    <property type="project" value="UniProtKB-UniRule"/>
</dbReference>
<dbReference type="FunCoup" id="A0A1E1LN24">
    <property type="interactions" value="238"/>
</dbReference>
<dbReference type="InterPro" id="IPR036389">
    <property type="entry name" value="RNase_III_sf"/>
</dbReference>
<keyword evidence="10" id="KW-1185">Reference proteome</keyword>
<dbReference type="PROSITE" id="PS50142">
    <property type="entry name" value="RNASE_3_2"/>
    <property type="match status" value="1"/>
</dbReference>
<keyword evidence="4 5" id="KW-0694">RNA-binding</keyword>
<keyword evidence="2" id="KW-0255">Endonuclease</keyword>
<dbReference type="PANTHER" id="PTHR11207">
    <property type="entry name" value="RIBONUCLEASE III"/>
    <property type="match status" value="1"/>
</dbReference>
<evidence type="ECO:0000256" key="4">
    <source>
        <dbReference type="ARBA" id="ARBA00022884"/>
    </source>
</evidence>
<dbReference type="InterPro" id="IPR014720">
    <property type="entry name" value="dsRBD_dom"/>
</dbReference>
<evidence type="ECO:0000313" key="9">
    <source>
        <dbReference type="EMBL" id="CZT11902.1"/>
    </source>
</evidence>
<dbReference type="PANTHER" id="PTHR11207:SF0">
    <property type="entry name" value="RIBONUCLEASE 3"/>
    <property type="match status" value="1"/>
</dbReference>
<keyword evidence="3" id="KW-0378">Hydrolase</keyword>
<dbReference type="GO" id="GO:0006369">
    <property type="term" value="P:termination of RNA polymerase II transcription"/>
    <property type="evidence" value="ECO:0007669"/>
    <property type="project" value="TreeGrafter"/>
</dbReference>
<dbReference type="AlphaFoldDB" id="A0A1E1LN24"/>
<dbReference type="Proteomes" id="UP000178129">
    <property type="component" value="Unassembled WGS sequence"/>
</dbReference>
<evidence type="ECO:0000259" key="7">
    <source>
        <dbReference type="PROSITE" id="PS50137"/>
    </source>
</evidence>
<feature type="region of interest" description="Disordered" evidence="6">
    <location>
        <begin position="1"/>
        <end position="59"/>
    </location>
</feature>
<dbReference type="SUPFAM" id="SSF69065">
    <property type="entry name" value="RNase III domain-like"/>
    <property type="match status" value="1"/>
</dbReference>
<sequence length="437" mass="48299">MQELYDRTKRKFDGVSSSSGSQHKQQKHNGSHREDAKIPSSMERTRLDPRTSVSNSISPAQSRKIANLLKALDEALEVDGMGQTLDFIGDVAYSRCVDLRTSLSSARSKLDDGEIISAASHQQISHDFFNVPKTISPNAITPWKSSTIPLTLPPLPEVLNPTLKASAFVHTGCTNGNPYDLSYERLEWIGDAYIELIATLLISQTFPLDLPGRCSHYRETLVKNLTLADFACKYGFDKRLVLPDPKVFSVKPKDRTKILGDVFEAYVAAVILSDPVDGLIRASQWLKDLWSMTLAKEIVAEEHEQTKRKGVSPIWNTQGAGPVPDIKSKVPMTVGPKETLGHMICMGGVDVKYEDAGPERRENKLVLFTVGAYLYGYGEKRLLLGTGQGKSKKEAGARAAEMALKNEKLIKPFANKKKLLMAQRQLEQEAVDGQKGS</sequence>
<dbReference type="Pfam" id="PF00636">
    <property type="entry name" value="Ribonuclease_3"/>
    <property type="match status" value="1"/>
</dbReference>
<protein>
    <submittedName>
        <fullName evidence="9">Related to Ribonuclease III</fullName>
    </submittedName>
</protein>
<name>A0A1E1LN24_9HELO</name>
<dbReference type="SUPFAM" id="SSF54768">
    <property type="entry name" value="dsRNA-binding domain-like"/>
    <property type="match status" value="1"/>
</dbReference>
<feature type="compositionally biased region" description="Basic and acidic residues" evidence="6">
    <location>
        <begin position="1"/>
        <end position="13"/>
    </location>
</feature>
<dbReference type="PROSITE" id="PS50137">
    <property type="entry name" value="DS_RBD"/>
    <property type="match status" value="1"/>
</dbReference>
<gene>
    <name evidence="9" type="ORF">RCO7_07442</name>
</gene>
<accession>A0A1E1LN24</accession>
<dbReference type="EMBL" id="FJUW01000064">
    <property type="protein sequence ID" value="CZT11902.1"/>
    <property type="molecule type" value="Genomic_DNA"/>
</dbReference>
<evidence type="ECO:0000313" key="10">
    <source>
        <dbReference type="Proteomes" id="UP000178129"/>
    </source>
</evidence>
<dbReference type="Pfam" id="PF00035">
    <property type="entry name" value="dsrm"/>
    <property type="match status" value="1"/>
</dbReference>
<dbReference type="GO" id="GO:0005654">
    <property type="term" value="C:nucleoplasm"/>
    <property type="evidence" value="ECO:0007669"/>
    <property type="project" value="TreeGrafter"/>
</dbReference>
<comment type="caution">
    <text evidence="9">The sequence shown here is derived from an EMBL/GenBank/DDBJ whole genome shotgun (WGS) entry which is preliminary data.</text>
</comment>
<proteinExistence type="predicted"/>
<evidence type="ECO:0000256" key="6">
    <source>
        <dbReference type="SAM" id="MobiDB-lite"/>
    </source>
</evidence>
<organism evidence="9 10">
    <name type="scientific">Rhynchosporium graminicola</name>
    <dbReference type="NCBI Taxonomy" id="2792576"/>
    <lineage>
        <taxon>Eukaryota</taxon>
        <taxon>Fungi</taxon>
        <taxon>Dikarya</taxon>
        <taxon>Ascomycota</taxon>
        <taxon>Pezizomycotina</taxon>
        <taxon>Leotiomycetes</taxon>
        <taxon>Helotiales</taxon>
        <taxon>Ploettnerulaceae</taxon>
        <taxon>Rhynchosporium</taxon>
    </lineage>
</organism>